<evidence type="ECO:0000256" key="1">
    <source>
        <dbReference type="SAM" id="Phobius"/>
    </source>
</evidence>
<dbReference type="EMBL" id="MHTG01000018">
    <property type="protein sequence ID" value="OHA57255.1"/>
    <property type="molecule type" value="Genomic_DNA"/>
</dbReference>
<dbReference type="PANTHER" id="PTHR43861">
    <property type="entry name" value="TRANS-ACONITATE 2-METHYLTRANSFERASE-RELATED"/>
    <property type="match status" value="1"/>
</dbReference>
<proteinExistence type="predicted"/>
<sequence>MTKFTANHCELCQAPGELATIETHSDRGQIYCLHHCLVCGGQFWEPFRNPGAEWYERDERYSSINADPYTQVNWHQKFVLDWVENKIGPKRLFDIGCGSGNFLAYAKRRGWRVAGIDFDSNAVRAAREVFGLDRVEQTDLINYLNAHPEVEFELATFFDVFEHIDNHREFLAAVKKLVVKDGYIAMSMPHRRGARWLMPYDLPPRHLTRWDEAALDGILRRNGFTPVYLKAQIASLNYVVLKLRFKYGRWFSFNLVNRVKKSNLTLNVKHSTSGHRVSTTKIKLITVLAKIKDWLIFGLPALVIWLWFLLTNRLAIGLVAIAQRHDD</sequence>
<accession>A0A1G2Q9P2</accession>
<dbReference type="CDD" id="cd02440">
    <property type="entry name" value="AdoMet_MTases"/>
    <property type="match status" value="1"/>
</dbReference>
<organism evidence="2 3">
    <name type="scientific">Candidatus Vogelbacteria bacterium GWA1_51_14</name>
    <dbReference type="NCBI Taxonomy" id="1802435"/>
    <lineage>
        <taxon>Bacteria</taxon>
        <taxon>Candidatus Vogeliibacteriota</taxon>
    </lineage>
</organism>
<evidence type="ECO:0008006" key="4">
    <source>
        <dbReference type="Google" id="ProtNLM"/>
    </source>
</evidence>
<dbReference type="InterPro" id="IPR029063">
    <property type="entry name" value="SAM-dependent_MTases_sf"/>
</dbReference>
<evidence type="ECO:0000313" key="2">
    <source>
        <dbReference type="EMBL" id="OHA57255.1"/>
    </source>
</evidence>
<keyword evidence="1" id="KW-1133">Transmembrane helix</keyword>
<evidence type="ECO:0000313" key="3">
    <source>
        <dbReference type="Proteomes" id="UP000176494"/>
    </source>
</evidence>
<dbReference type="PANTHER" id="PTHR43861:SF6">
    <property type="entry name" value="METHYLTRANSFERASE TYPE 11"/>
    <property type="match status" value="1"/>
</dbReference>
<dbReference type="Gene3D" id="3.40.50.150">
    <property type="entry name" value="Vaccinia Virus protein VP39"/>
    <property type="match status" value="1"/>
</dbReference>
<dbReference type="Proteomes" id="UP000176494">
    <property type="component" value="Unassembled WGS sequence"/>
</dbReference>
<keyword evidence="1" id="KW-0472">Membrane</keyword>
<dbReference type="SUPFAM" id="SSF53335">
    <property type="entry name" value="S-adenosyl-L-methionine-dependent methyltransferases"/>
    <property type="match status" value="1"/>
</dbReference>
<comment type="caution">
    <text evidence="2">The sequence shown here is derived from an EMBL/GenBank/DDBJ whole genome shotgun (WGS) entry which is preliminary data.</text>
</comment>
<name>A0A1G2Q9P2_9BACT</name>
<keyword evidence="1" id="KW-0812">Transmembrane</keyword>
<gene>
    <name evidence="2" type="ORF">A2114_02730</name>
</gene>
<reference evidence="2 3" key="1">
    <citation type="journal article" date="2016" name="Nat. Commun.">
        <title>Thousands of microbial genomes shed light on interconnected biogeochemical processes in an aquifer system.</title>
        <authorList>
            <person name="Anantharaman K."/>
            <person name="Brown C.T."/>
            <person name="Hug L.A."/>
            <person name="Sharon I."/>
            <person name="Castelle C.J."/>
            <person name="Probst A.J."/>
            <person name="Thomas B.C."/>
            <person name="Singh A."/>
            <person name="Wilkins M.J."/>
            <person name="Karaoz U."/>
            <person name="Brodie E.L."/>
            <person name="Williams K.H."/>
            <person name="Hubbard S.S."/>
            <person name="Banfield J.F."/>
        </authorList>
    </citation>
    <scope>NUCLEOTIDE SEQUENCE [LARGE SCALE GENOMIC DNA]</scope>
</reference>
<dbReference type="STRING" id="1802435.A2114_02730"/>
<dbReference type="Pfam" id="PF13489">
    <property type="entry name" value="Methyltransf_23"/>
    <property type="match status" value="1"/>
</dbReference>
<feature type="transmembrane region" description="Helical" evidence="1">
    <location>
        <begin position="294"/>
        <end position="321"/>
    </location>
</feature>
<protein>
    <recommendedName>
        <fullName evidence="4">Methyltransferase type 11 domain-containing protein</fullName>
    </recommendedName>
</protein>
<dbReference type="AlphaFoldDB" id="A0A1G2Q9P2"/>